<proteinExistence type="predicted"/>
<name>A0ABR0HCA9_9PEZI</name>
<organism evidence="2 3">
    <name type="scientific">Podospora pseudopauciseta</name>
    <dbReference type="NCBI Taxonomy" id="2093780"/>
    <lineage>
        <taxon>Eukaryota</taxon>
        <taxon>Fungi</taxon>
        <taxon>Dikarya</taxon>
        <taxon>Ascomycota</taxon>
        <taxon>Pezizomycotina</taxon>
        <taxon>Sordariomycetes</taxon>
        <taxon>Sordariomycetidae</taxon>
        <taxon>Sordariales</taxon>
        <taxon>Podosporaceae</taxon>
        <taxon>Podospora</taxon>
    </lineage>
</organism>
<accession>A0ABR0HCA9</accession>
<feature type="compositionally biased region" description="Basic and acidic residues" evidence="1">
    <location>
        <begin position="22"/>
        <end position="48"/>
    </location>
</feature>
<evidence type="ECO:0000313" key="3">
    <source>
        <dbReference type="Proteomes" id="UP001326199"/>
    </source>
</evidence>
<feature type="region of interest" description="Disordered" evidence="1">
    <location>
        <begin position="1"/>
        <end position="48"/>
    </location>
</feature>
<dbReference type="EMBL" id="JAFFHB010000005">
    <property type="protein sequence ID" value="KAK4665499.1"/>
    <property type="molecule type" value="Genomic_DNA"/>
</dbReference>
<keyword evidence="3" id="KW-1185">Reference proteome</keyword>
<dbReference type="Proteomes" id="UP001326199">
    <property type="component" value="Unassembled WGS sequence"/>
</dbReference>
<dbReference type="RefSeq" id="XP_062765465.1">
    <property type="nucleotide sequence ID" value="XM_062905080.1"/>
</dbReference>
<protein>
    <submittedName>
        <fullName evidence="2">Uncharacterized protein</fullName>
    </submittedName>
</protein>
<comment type="caution">
    <text evidence="2">The sequence shown here is derived from an EMBL/GenBank/DDBJ whole genome shotgun (WGS) entry which is preliminary data.</text>
</comment>
<evidence type="ECO:0000313" key="2">
    <source>
        <dbReference type="EMBL" id="KAK4665499.1"/>
    </source>
</evidence>
<evidence type="ECO:0000256" key="1">
    <source>
        <dbReference type="SAM" id="MobiDB-lite"/>
    </source>
</evidence>
<reference evidence="2 3" key="1">
    <citation type="journal article" date="2023" name="bioRxiv">
        <title>High-quality genome assemblies of four members of thePodospora anserinaspecies complex.</title>
        <authorList>
            <person name="Ament-Velasquez S.L."/>
            <person name="Vogan A.A."/>
            <person name="Wallerman O."/>
            <person name="Hartmann F."/>
            <person name="Gautier V."/>
            <person name="Silar P."/>
            <person name="Giraud T."/>
            <person name="Johannesson H."/>
        </authorList>
    </citation>
    <scope>NUCLEOTIDE SEQUENCE [LARGE SCALE GENOMIC DNA]</scope>
    <source>
        <strain evidence="2 3">CBS 411.78</strain>
    </source>
</reference>
<gene>
    <name evidence="2" type="ORF">QC763_000330</name>
</gene>
<dbReference type="GeneID" id="87924999"/>
<sequence>MTPYTSGQGRDLSPAPAPGAHLRPESKPIDCTEKKSDPNLRPRPDEETAKEIERFLQLHYVRSRLYDKCMDILYGLDTPPDVELSFDLSGYDNSTVSEEEFKIFLGKLKFSDVLQYVGIPKVPLIHRKAAVSREPRGSAIGRNDLLFVSDCLRDKGVKSILVVMVDDEPTRSLKGFGIQIWDWKKTDTFSEVIWNVAPNNGNNAVLRGWAKPGGLRKLSKLKQVFLSIGENQKPELTPMLWTFVVRMKELCPGVKVLRTETTQNY</sequence>